<dbReference type="SUPFAM" id="SSF53649">
    <property type="entry name" value="Alkaline phosphatase-like"/>
    <property type="match status" value="1"/>
</dbReference>
<keyword evidence="1" id="KW-0479">Metal-binding</keyword>
<evidence type="ECO:0000256" key="2">
    <source>
        <dbReference type="ARBA" id="ARBA00022801"/>
    </source>
</evidence>
<keyword evidence="2" id="KW-0378">Hydrolase</keyword>
<dbReference type="PANTHER" id="PTHR45953:SF1">
    <property type="entry name" value="IDURONATE 2-SULFATASE"/>
    <property type="match status" value="1"/>
</dbReference>
<evidence type="ECO:0000259" key="3">
    <source>
        <dbReference type="Pfam" id="PF00884"/>
    </source>
</evidence>
<dbReference type="GO" id="GO:0046872">
    <property type="term" value="F:metal ion binding"/>
    <property type="evidence" value="ECO:0007669"/>
    <property type="project" value="UniProtKB-KW"/>
</dbReference>
<dbReference type="Pfam" id="PF00884">
    <property type="entry name" value="Sulfatase"/>
    <property type="match status" value="1"/>
</dbReference>
<dbReference type="GO" id="GO:0008484">
    <property type="term" value="F:sulfuric ester hydrolase activity"/>
    <property type="evidence" value="ECO:0007669"/>
    <property type="project" value="TreeGrafter"/>
</dbReference>
<protein>
    <recommendedName>
        <fullName evidence="3">Sulfatase N-terminal domain-containing protein</fullName>
    </recommendedName>
</protein>
<dbReference type="PANTHER" id="PTHR45953">
    <property type="entry name" value="IDURONATE 2-SULFATASE"/>
    <property type="match status" value="1"/>
</dbReference>
<gene>
    <name evidence="4" type="ORF">S01H1_55091</name>
</gene>
<sequence>VPELNRPMFLYRRAEDTLAAAAAWLKEIKDEPFFLWVHLMDAHGPYTPPPPFETRFAGDGLTLTPFDRLRLPLTETQITRKTAPEDYIPGIPAYQALGFEPSSPPKYESRFKEYLDRYDGAIAYVDLAVGRLLALLKSQNRYNDAIIIVHADHGEAFGEQGVFFFHGLTVTRDQIHVPLIVKAAQLAPGRYSAPVSLCDIMPFLAEALDLDAPGGMMGRSLLARPDPQRFIPSQILRQLAIINNENLYLYGQGYFEPA</sequence>
<evidence type="ECO:0000256" key="1">
    <source>
        <dbReference type="ARBA" id="ARBA00022723"/>
    </source>
</evidence>
<feature type="non-terminal residue" evidence="4">
    <location>
        <position position="258"/>
    </location>
</feature>
<dbReference type="Gene3D" id="3.40.720.10">
    <property type="entry name" value="Alkaline Phosphatase, subunit A"/>
    <property type="match status" value="1"/>
</dbReference>
<dbReference type="EMBL" id="BARS01035789">
    <property type="protein sequence ID" value="GAG22491.1"/>
    <property type="molecule type" value="Genomic_DNA"/>
</dbReference>
<feature type="non-terminal residue" evidence="4">
    <location>
        <position position="1"/>
    </location>
</feature>
<comment type="caution">
    <text evidence="4">The sequence shown here is derived from an EMBL/GenBank/DDBJ whole genome shotgun (WGS) entry which is preliminary data.</text>
</comment>
<reference evidence="4" key="1">
    <citation type="journal article" date="2014" name="Front. Microbiol.">
        <title>High frequency of phylogenetically diverse reductive dehalogenase-homologous genes in deep subseafloor sedimentary metagenomes.</title>
        <authorList>
            <person name="Kawai M."/>
            <person name="Futagami T."/>
            <person name="Toyoda A."/>
            <person name="Takaki Y."/>
            <person name="Nishi S."/>
            <person name="Hori S."/>
            <person name="Arai W."/>
            <person name="Tsubouchi T."/>
            <person name="Morono Y."/>
            <person name="Uchiyama I."/>
            <person name="Ito T."/>
            <person name="Fujiyama A."/>
            <person name="Inagaki F."/>
            <person name="Takami H."/>
        </authorList>
    </citation>
    <scope>NUCLEOTIDE SEQUENCE</scope>
    <source>
        <strain evidence="4">Expedition CK06-06</strain>
    </source>
</reference>
<evidence type="ECO:0000313" key="4">
    <source>
        <dbReference type="EMBL" id="GAG22491.1"/>
    </source>
</evidence>
<dbReference type="InterPro" id="IPR000917">
    <property type="entry name" value="Sulfatase_N"/>
</dbReference>
<organism evidence="4">
    <name type="scientific">marine sediment metagenome</name>
    <dbReference type="NCBI Taxonomy" id="412755"/>
    <lineage>
        <taxon>unclassified sequences</taxon>
        <taxon>metagenomes</taxon>
        <taxon>ecological metagenomes</taxon>
    </lineage>
</organism>
<feature type="domain" description="Sulfatase N-terminal" evidence="3">
    <location>
        <begin position="14"/>
        <end position="209"/>
    </location>
</feature>
<dbReference type="AlphaFoldDB" id="X0XC29"/>
<dbReference type="GO" id="GO:0005737">
    <property type="term" value="C:cytoplasm"/>
    <property type="evidence" value="ECO:0007669"/>
    <property type="project" value="TreeGrafter"/>
</dbReference>
<name>X0XC29_9ZZZZ</name>
<accession>X0XC29</accession>
<dbReference type="InterPro" id="IPR017850">
    <property type="entry name" value="Alkaline_phosphatase_core_sf"/>
</dbReference>
<proteinExistence type="predicted"/>